<dbReference type="AlphaFoldDB" id="A0AAV1RXK2"/>
<evidence type="ECO:0000313" key="2">
    <source>
        <dbReference type="EMBL" id="CAK7340555.1"/>
    </source>
</evidence>
<dbReference type="EMBL" id="CAWUPB010001160">
    <property type="protein sequence ID" value="CAK7340555.1"/>
    <property type="molecule type" value="Genomic_DNA"/>
</dbReference>
<keyword evidence="3" id="KW-1185">Reference proteome</keyword>
<gene>
    <name evidence="2" type="ORF">DCAF_LOCUS15638</name>
</gene>
<evidence type="ECO:0000313" key="3">
    <source>
        <dbReference type="Proteomes" id="UP001314170"/>
    </source>
</evidence>
<name>A0AAV1RXK2_9ROSI</name>
<reference evidence="2 3" key="1">
    <citation type="submission" date="2024-01" db="EMBL/GenBank/DDBJ databases">
        <authorList>
            <person name="Waweru B."/>
        </authorList>
    </citation>
    <scope>NUCLEOTIDE SEQUENCE [LARGE SCALE GENOMIC DNA]</scope>
</reference>
<sequence>MLHQNPVVSDLMAIGLSATIALSVLHFFEETAKQHVFDQMGFSCFSLVLNFRGKDSKAKDAGAKGKGKEKKAGGSDENGSKGKEKSGKASDGLGTCTYDPPAEFAKVNLHRVALAG</sequence>
<proteinExistence type="predicted"/>
<evidence type="ECO:0000256" key="1">
    <source>
        <dbReference type="SAM" id="MobiDB-lite"/>
    </source>
</evidence>
<dbReference type="Proteomes" id="UP001314170">
    <property type="component" value="Unassembled WGS sequence"/>
</dbReference>
<protein>
    <submittedName>
        <fullName evidence="2">Uncharacterized protein</fullName>
    </submittedName>
</protein>
<feature type="compositionally biased region" description="Basic and acidic residues" evidence="1">
    <location>
        <begin position="70"/>
        <end position="88"/>
    </location>
</feature>
<accession>A0AAV1RXK2</accession>
<organism evidence="2 3">
    <name type="scientific">Dovyalis caffra</name>
    <dbReference type="NCBI Taxonomy" id="77055"/>
    <lineage>
        <taxon>Eukaryota</taxon>
        <taxon>Viridiplantae</taxon>
        <taxon>Streptophyta</taxon>
        <taxon>Embryophyta</taxon>
        <taxon>Tracheophyta</taxon>
        <taxon>Spermatophyta</taxon>
        <taxon>Magnoliopsida</taxon>
        <taxon>eudicotyledons</taxon>
        <taxon>Gunneridae</taxon>
        <taxon>Pentapetalae</taxon>
        <taxon>rosids</taxon>
        <taxon>fabids</taxon>
        <taxon>Malpighiales</taxon>
        <taxon>Salicaceae</taxon>
        <taxon>Flacourtieae</taxon>
        <taxon>Dovyalis</taxon>
    </lineage>
</organism>
<feature type="region of interest" description="Disordered" evidence="1">
    <location>
        <begin position="55"/>
        <end position="94"/>
    </location>
</feature>
<comment type="caution">
    <text evidence="2">The sequence shown here is derived from an EMBL/GenBank/DDBJ whole genome shotgun (WGS) entry which is preliminary data.</text>
</comment>